<keyword evidence="3" id="KW-1185">Reference proteome</keyword>
<accession>A0A6I2KZ78</accession>
<proteinExistence type="predicted"/>
<feature type="domain" description="CheW-like" evidence="1">
    <location>
        <begin position="257"/>
        <end position="391"/>
    </location>
</feature>
<dbReference type="EMBL" id="WKJK01000007">
    <property type="protein sequence ID" value="MRW91485.1"/>
    <property type="molecule type" value="Genomic_DNA"/>
</dbReference>
<dbReference type="Pfam" id="PF01584">
    <property type="entry name" value="CheW"/>
    <property type="match status" value="2"/>
</dbReference>
<dbReference type="PROSITE" id="PS50851">
    <property type="entry name" value="CHEW"/>
    <property type="match status" value="1"/>
</dbReference>
<evidence type="ECO:0000313" key="3">
    <source>
        <dbReference type="Proteomes" id="UP000433309"/>
    </source>
</evidence>
<name>A0A6I2KZ78_9BURK</name>
<organism evidence="2 3">
    <name type="scientific">Duganella guangzhouensis</name>
    <dbReference type="NCBI Taxonomy" id="2666084"/>
    <lineage>
        <taxon>Bacteria</taxon>
        <taxon>Pseudomonadati</taxon>
        <taxon>Pseudomonadota</taxon>
        <taxon>Betaproteobacteria</taxon>
        <taxon>Burkholderiales</taxon>
        <taxon>Oxalobacteraceae</taxon>
        <taxon>Telluria group</taxon>
        <taxon>Duganella</taxon>
    </lineage>
</organism>
<reference evidence="2 3" key="1">
    <citation type="submission" date="2019-11" db="EMBL/GenBank/DDBJ databases">
        <title>Novel species isolated from a subtropical stream in China.</title>
        <authorList>
            <person name="Lu H."/>
        </authorList>
    </citation>
    <scope>NUCLEOTIDE SEQUENCE [LARGE SCALE GENOMIC DNA]</scope>
    <source>
        <strain evidence="2 3">FT80W</strain>
    </source>
</reference>
<dbReference type="InterPro" id="IPR036061">
    <property type="entry name" value="CheW-like_dom_sf"/>
</dbReference>
<evidence type="ECO:0000313" key="2">
    <source>
        <dbReference type="EMBL" id="MRW91485.1"/>
    </source>
</evidence>
<sequence>APAAGSALARHRRVLLLRDGARVAALQVDALEPMASLPSSAVIRLCHDDDPDQLFHSAAVLPDSGALLALLDVASLFDLSRSWCDAAGLAADHATSAANDAAHAADAQTWALIDACGETLALCAEHVAEVLPMPPLQAFMGGSGVALCQWRGGHLAVLPLPRLLGRDDHPPAPLLAVLRLGEHTLGLPVKEVRELRQLPAAPQGVRSEGAGRLPCLTIHDADGATLRLVDSAALFAMHPESALNLEPEPQRGGGERNEQTYMVVDAGGKLALPIGACEEVLQAAPEECVPAPDGGHATLNWRGGTIAVHDLRQPVGSASRRGKVALVVLRTDSAPVALAVDQVVSMIPPGAAELNRLQRAGETVELLILSDDSGSATYRVADPASLLRRVA</sequence>
<gene>
    <name evidence="2" type="ORF">GJ699_15945</name>
</gene>
<dbReference type="AlphaFoldDB" id="A0A6I2KZ78"/>
<dbReference type="GO" id="GO:0006935">
    <property type="term" value="P:chemotaxis"/>
    <property type="evidence" value="ECO:0007669"/>
    <property type="project" value="InterPro"/>
</dbReference>
<dbReference type="SUPFAM" id="SSF50341">
    <property type="entry name" value="CheW-like"/>
    <property type="match status" value="2"/>
</dbReference>
<evidence type="ECO:0000259" key="1">
    <source>
        <dbReference type="PROSITE" id="PS50851"/>
    </source>
</evidence>
<dbReference type="InterPro" id="IPR002545">
    <property type="entry name" value="CheW-lke_dom"/>
</dbReference>
<feature type="non-terminal residue" evidence="2">
    <location>
        <position position="1"/>
    </location>
</feature>
<dbReference type="RefSeq" id="WP_154377910.1">
    <property type="nucleotide sequence ID" value="NZ_WKJK01000007.1"/>
</dbReference>
<comment type="caution">
    <text evidence="2">The sequence shown here is derived from an EMBL/GenBank/DDBJ whole genome shotgun (WGS) entry which is preliminary data.</text>
</comment>
<dbReference type="GO" id="GO:0007165">
    <property type="term" value="P:signal transduction"/>
    <property type="evidence" value="ECO:0007669"/>
    <property type="project" value="InterPro"/>
</dbReference>
<dbReference type="Proteomes" id="UP000433309">
    <property type="component" value="Unassembled WGS sequence"/>
</dbReference>
<protein>
    <recommendedName>
        <fullName evidence="1">CheW-like domain-containing protein</fullName>
    </recommendedName>
</protein>